<comment type="subunit">
    <text evidence="3">Monomer.</text>
</comment>
<dbReference type="Pfam" id="PF02799">
    <property type="entry name" value="NMT_C"/>
    <property type="match status" value="1"/>
</dbReference>
<dbReference type="InterPro" id="IPR022677">
    <property type="entry name" value="NMT_C"/>
</dbReference>
<evidence type="ECO:0000313" key="14">
    <source>
        <dbReference type="EMBL" id="KOS36404.1"/>
    </source>
</evidence>
<dbReference type="PROSITE" id="PS00975">
    <property type="entry name" value="NMT_1"/>
    <property type="match status" value="1"/>
</dbReference>
<feature type="domain" description="Glycylpeptide N-tetradecanoyltransferase C-terminal" evidence="13">
    <location>
        <begin position="252"/>
        <end position="449"/>
    </location>
</feature>
<comment type="caution">
    <text evidence="14">The sequence shown here is derived from an EMBL/GenBank/DDBJ whole genome shotgun (WGS) entry which is preliminary data.</text>
</comment>
<evidence type="ECO:0000256" key="2">
    <source>
        <dbReference type="ARBA" id="ARBA00009469"/>
    </source>
</evidence>
<evidence type="ECO:0000256" key="10">
    <source>
        <dbReference type="RuleBase" id="RU004178"/>
    </source>
</evidence>
<comment type="catalytic activity">
    <reaction evidence="8 9">
        <text>N-terminal glycyl-[protein] + tetradecanoyl-CoA = N-tetradecanoylglycyl-[protein] + CoA + H(+)</text>
        <dbReference type="Rhea" id="RHEA:15521"/>
        <dbReference type="Rhea" id="RHEA-COMP:12666"/>
        <dbReference type="Rhea" id="RHEA-COMP:12667"/>
        <dbReference type="ChEBI" id="CHEBI:15378"/>
        <dbReference type="ChEBI" id="CHEBI:57287"/>
        <dbReference type="ChEBI" id="CHEBI:57385"/>
        <dbReference type="ChEBI" id="CHEBI:64723"/>
        <dbReference type="ChEBI" id="CHEBI:133050"/>
        <dbReference type="EC" id="2.3.1.97"/>
    </reaction>
</comment>
<dbReference type="STRING" id="229535.A0A0M8NWN2"/>
<evidence type="ECO:0000256" key="7">
    <source>
        <dbReference type="ARBA" id="ARBA00023315"/>
    </source>
</evidence>
<dbReference type="AlphaFoldDB" id="A0A0M8NWN2"/>
<organism evidence="14 15">
    <name type="scientific">Penicillium nordicum</name>
    <dbReference type="NCBI Taxonomy" id="229535"/>
    <lineage>
        <taxon>Eukaryota</taxon>
        <taxon>Fungi</taxon>
        <taxon>Dikarya</taxon>
        <taxon>Ascomycota</taxon>
        <taxon>Pezizomycotina</taxon>
        <taxon>Eurotiomycetes</taxon>
        <taxon>Eurotiomycetidae</taxon>
        <taxon>Eurotiales</taxon>
        <taxon>Aspergillaceae</taxon>
        <taxon>Penicillium</taxon>
    </lineage>
</organism>
<dbReference type="GO" id="GO:0004379">
    <property type="term" value="F:glycylpeptide N-tetradecanoyltransferase activity"/>
    <property type="evidence" value="ECO:0007669"/>
    <property type="project" value="UniProtKB-EC"/>
</dbReference>
<accession>A0A0M8NWN2</accession>
<evidence type="ECO:0000256" key="3">
    <source>
        <dbReference type="ARBA" id="ARBA00011245"/>
    </source>
</evidence>
<keyword evidence="7 9" id="KW-0012">Acyltransferase</keyword>
<dbReference type="EMBL" id="LHQQ01000465">
    <property type="protein sequence ID" value="KOS36404.1"/>
    <property type="molecule type" value="Genomic_DNA"/>
</dbReference>
<dbReference type="InterPro" id="IPR000903">
    <property type="entry name" value="NMT"/>
</dbReference>
<dbReference type="InterPro" id="IPR022676">
    <property type="entry name" value="NMT_N"/>
</dbReference>
<dbReference type="EC" id="2.3.1.97" evidence="4 9"/>
<gene>
    <name evidence="14" type="ORF">ACN38_g12855</name>
</gene>
<evidence type="ECO:0000256" key="5">
    <source>
        <dbReference type="ARBA" id="ARBA00022240"/>
    </source>
</evidence>
<evidence type="ECO:0000256" key="6">
    <source>
        <dbReference type="ARBA" id="ARBA00022679"/>
    </source>
</evidence>
<dbReference type="PANTHER" id="PTHR11377">
    <property type="entry name" value="N-MYRISTOYL TRANSFERASE"/>
    <property type="match status" value="1"/>
</dbReference>
<dbReference type="InterPro" id="IPR022678">
    <property type="entry name" value="NMT_CS"/>
</dbReference>
<evidence type="ECO:0000256" key="11">
    <source>
        <dbReference type="SAM" id="MobiDB-lite"/>
    </source>
</evidence>
<evidence type="ECO:0000256" key="8">
    <source>
        <dbReference type="ARBA" id="ARBA00048276"/>
    </source>
</evidence>
<keyword evidence="6 9" id="KW-0808">Transferase</keyword>
<dbReference type="FunFam" id="3.40.630.30:FF:000042">
    <property type="entry name" value="Glycylpeptide N-tetradecanoyltransferase"/>
    <property type="match status" value="1"/>
</dbReference>
<reference evidence="14 15" key="1">
    <citation type="submission" date="2015-08" db="EMBL/GenBank/DDBJ databases">
        <title>Genome sequencing of Penicillium nordicum.</title>
        <authorList>
            <person name="Nguyen H.D."/>
            <person name="Seifert K.A."/>
        </authorList>
    </citation>
    <scope>NUCLEOTIDE SEQUENCE [LARGE SCALE GENOMIC DNA]</scope>
    <source>
        <strain evidence="14 15">DAOMC 185683</strain>
    </source>
</reference>
<dbReference type="Proteomes" id="UP000037696">
    <property type="component" value="Unassembled WGS sequence"/>
</dbReference>
<evidence type="ECO:0000256" key="9">
    <source>
        <dbReference type="RuleBase" id="RU000586"/>
    </source>
</evidence>
<sequence>MEESNTTQNQLPSNSDPPLAKSSVNLDTATVSELFAKLRMADKPGNNGKEAKDIESYKFWKTQPVPKFNEDGGKIKGGPIKVINLDEVPKAPYALLDGFEWGTIDPENEKEVGELHELLSNHYVEDDDSTFRLNYSPVFLRWALTAPGWQKQWHIGVRTSTSQKLVAFISGLPANINVHTQTIKMVEINFLCIHKRIRSKRLAPLLIREITRRCYLQGIYQAIYTAAAVLPTPVASCRYYHRPLSWLKLCESGFSHLPPGSTKARQIAKYYLPSTTQTPGLRLMQSDDLDAVYKLLGQYLQRFDISPTFSIDELKHLLFFGAGQAKEDSSKRVVWAYVVEDLETRKITDFVSFYSIESAVLSHSQNDVIRTAYLYYYASTSSTPNLQQRVQGLINDALILAKKARFDVFNALHLQDNDLFLEKLRFSPGDGRLHYYLFNYQVGPAVNEDASDCLDSQRPGGMGVVML</sequence>
<proteinExistence type="inferred from homology"/>
<name>A0A0M8NWN2_9EURO</name>
<evidence type="ECO:0000259" key="13">
    <source>
        <dbReference type="Pfam" id="PF02799"/>
    </source>
</evidence>
<evidence type="ECO:0000256" key="1">
    <source>
        <dbReference type="ARBA" id="ARBA00003900"/>
    </source>
</evidence>
<evidence type="ECO:0000313" key="15">
    <source>
        <dbReference type="Proteomes" id="UP000037696"/>
    </source>
</evidence>
<dbReference type="InterPro" id="IPR016181">
    <property type="entry name" value="Acyl_CoA_acyltransferase"/>
</dbReference>
<dbReference type="PIRSF" id="PIRSF015892">
    <property type="entry name" value="N-myristl_transf"/>
    <property type="match status" value="1"/>
</dbReference>
<comment type="function">
    <text evidence="1 9">Adds a myristoyl group to the N-terminal glycine residue of certain cellular proteins.</text>
</comment>
<evidence type="ECO:0000259" key="12">
    <source>
        <dbReference type="Pfam" id="PF01233"/>
    </source>
</evidence>
<dbReference type="Gene3D" id="3.40.630.30">
    <property type="match status" value="2"/>
</dbReference>
<evidence type="ECO:0000256" key="4">
    <source>
        <dbReference type="ARBA" id="ARBA00012923"/>
    </source>
</evidence>
<dbReference type="GO" id="GO:0005737">
    <property type="term" value="C:cytoplasm"/>
    <property type="evidence" value="ECO:0007669"/>
    <property type="project" value="TreeGrafter"/>
</dbReference>
<dbReference type="Pfam" id="PF01233">
    <property type="entry name" value="NMT"/>
    <property type="match status" value="1"/>
</dbReference>
<feature type="domain" description="Glycylpeptide N-tetradecanoyltransferase N-terminal" evidence="12">
    <location>
        <begin position="83"/>
        <end position="237"/>
    </location>
</feature>
<dbReference type="OrthoDB" id="60315at2759"/>
<dbReference type="SUPFAM" id="SSF55729">
    <property type="entry name" value="Acyl-CoA N-acyltransferases (Nat)"/>
    <property type="match status" value="2"/>
</dbReference>
<feature type="region of interest" description="Disordered" evidence="11">
    <location>
        <begin position="1"/>
        <end position="25"/>
    </location>
</feature>
<dbReference type="PANTHER" id="PTHR11377:SF5">
    <property type="entry name" value="GLYCYLPEPTIDE N-TETRADECANOYLTRANSFERASE"/>
    <property type="match status" value="1"/>
</dbReference>
<comment type="similarity">
    <text evidence="2 10">Belongs to the NMT family.</text>
</comment>
<keyword evidence="15" id="KW-1185">Reference proteome</keyword>
<protein>
    <recommendedName>
        <fullName evidence="5 9">Glycylpeptide N-tetradecanoyltransferase</fullName>
        <ecNumber evidence="4 9">2.3.1.97</ecNumber>
    </recommendedName>
</protein>